<dbReference type="InterPro" id="IPR017871">
    <property type="entry name" value="ABC_transporter-like_CS"/>
</dbReference>
<dbReference type="GO" id="GO:0005524">
    <property type="term" value="F:ATP binding"/>
    <property type="evidence" value="ECO:0007669"/>
    <property type="project" value="UniProtKB-KW"/>
</dbReference>
<dbReference type="InterPro" id="IPR050166">
    <property type="entry name" value="ABC_transporter_ATP-bind"/>
</dbReference>
<dbReference type="STRING" id="1122997.GCA_000425285_01551"/>
<dbReference type="GO" id="GO:0016887">
    <property type="term" value="F:ATP hydrolysis activity"/>
    <property type="evidence" value="ECO:0007669"/>
    <property type="project" value="InterPro"/>
</dbReference>
<evidence type="ECO:0000259" key="8">
    <source>
        <dbReference type="PROSITE" id="PS50893"/>
    </source>
</evidence>
<dbReference type="RefSeq" id="WP_028703130.1">
    <property type="nucleotide sequence ID" value="NZ_CP025570.1"/>
</dbReference>
<evidence type="ECO:0000256" key="4">
    <source>
        <dbReference type="ARBA" id="ARBA00022840"/>
    </source>
</evidence>
<keyword evidence="3" id="KW-0547">Nucleotide-binding</keyword>
<dbReference type="PANTHER" id="PTHR42788">
    <property type="entry name" value="TAURINE IMPORT ATP-BINDING PROTEIN-RELATED"/>
    <property type="match status" value="1"/>
</dbReference>
<name>A0A3S5EV36_9ACTN</name>
<evidence type="ECO:0000313" key="11">
    <source>
        <dbReference type="Proteomes" id="UP000277858"/>
    </source>
</evidence>
<gene>
    <name evidence="10" type="primary">ssuB</name>
    <name evidence="9" type="ORF">C0Z10_08590</name>
    <name evidence="10" type="ORF">NCTC13652_00719</name>
</gene>
<keyword evidence="2" id="KW-1003">Cell membrane</keyword>
<sequence>MVTDSDTATGTDTAKDTATGTGRPATTRGAIDLLDISQAFLSHGEPLPVLDHVSLSARPGSFVSLVGPSGSGKSTLLRLAAGLDKPLTGRIYVDGRRVTGPDPSRGLVFQDPTLLPWLTVEQNIGLGPRVQGHRDDPVWRDRVDAMIEMVGLEEFRQTLPAELSGGMAQRASLARALVTRPEILLLDEPLGKLDALTRSTLQVEIDRLWRRQGFTALMVTHDVEEALLLSDRIVVFSARPARVLEDVPIDLPRPRTLDDPEFRRLRRRILDLLS</sequence>
<dbReference type="GeneID" id="82883522"/>
<keyword evidence="4 10" id="KW-0067">ATP-binding</keyword>
<evidence type="ECO:0000313" key="12">
    <source>
        <dbReference type="Proteomes" id="UP000285875"/>
    </source>
</evidence>
<dbReference type="CDD" id="cd03293">
    <property type="entry name" value="ABC_NrtD_SsuB_transporters"/>
    <property type="match status" value="1"/>
</dbReference>
<evidence type="ECO:0000313" key="10">
    <source>
        <dbReference type="EMBL" id="VEI02540.1"/>
    </source>
</evidence>
<evidence type="ECO:0000256" key="7">
    <source>
        <dbReference type="SAM" id="MobiDB-lite"/>
    </source>
</evidence>
<dbReference type="PANTHER" id="PTHR42788:SF17">
    <property type="entry name" value="ALIPHATIC SULFONATES IMPORT ATP-BINDING PROTEIN SSUB"/>
    <property type="match status" value="1"/>
</dbReference>
<protein>
    <submittedName>
        <fullName evidence="9">ABC transporter ATP-binding protein</fullName>
    </submittedName>
    <submittedName>
        <fullName evidence="10">Aliphatic sulfonates import ATP-binding protein SsuB</fullName>
        <ecNumber evidence="10">3.6.3.-</ecNumber>
    </submittedName>
</protein>
<dbReference type="Gene3D" id="3.40.50.300">
    <property type="entry name" value="P-loop containing nucleotide triphosphate hydrolases"/>
    <property type="match status" value="1"/>
</dbReference>
<keyword evidence="5" id="KW-1278">Translocase</keyword>
<dbReference type="AlphaFoldDB" id="A0A3S5EV36"/>
<evidence type="ECO:0000256" key="6">
    <source>
        <dbReference type="ARBA" id="ARBA00023136"/>
    </source>
</evidence>
<keyword evidence="6" id="KW-0472">Membrane</keyword>
<reference evidence="10 11" key="2">
    <citation type="submission" date="2018-12" db="EMBL/GenBank/DDBJ databases">
        <authorList>
            <consortium name="Pathogen Informatics"/>
        </authorList>
    </citation>
    <scope>NUCLEOTIDE SEQUENCE [LARGE SCALE GENOMIC DNA]</scope>
    <source>
        <strain evidence="10 11">NCTC13652</strain>
    </source>
</reference>
<evidence type="ECO:0000256" key="2">
    <source>
        <dbReference type="ARBA" id="ARBA00022475"/>
    </source>
</evidence>
<dbReference type="Pfam" id="PF00005">
    <property type="entry name" value="ABC_tran"/>
    <property type="match status" value="1"/>
</dbReference>
<reference evidence="12" key="1">
    <citation type="submission" date="2017-12" db="EMBL/GenBank/DDBJ databases">
        <title>Whole genome sequencing of Acidipropionibacterium jensenii strains JS279 and JS280.</title>
        <authorList>
            <person name="Deptula P."/>
            <person name="Laine P."/>
            <person name="Smolander O.-P."/>
            <person name="Paulin L."/>
            <person name="Auvinen P."/>
            <person name="Varmanen P."/>
        </authorList>
    </citation>
    <scope>NUCLEOTIDE SEQUENCE [LARGE SCALE GENOMIC DNA]</scope>
    <source>
        <strain evidence="12">JS280</strain>
    </source>
</reference>
<keyword evidence="10" id="KW-0378">Hydrolase</keyword>
<dbReference type="EC" id="3.6.3.-" evidence="10"/>
<dbReference type="PROSITE" id="PS00211">
    <property type="entry name" value="ABC_TRANSPORTER_1"/>
    <property type="match status" value="1"/>
</dbReference>
<evidence type="ECO:0000256" key="5">
    <source>
        <dbReference type="ARBA" id="ARBA00022967"/>
    </source>
</evidence>
<dbReference type="InterPro" id="IPR003593">
    <property type="entry name" value="AAA+_ATPase"/>
</dbReference>
<dbReference type="KEGG" id="aji:C0Z10_08590"/>
<dbReference type="EMBL" id="CP025570">
    <property type="protein sequence ID" value="AZZ39798.1"/>
    <property type="molecule type" value="Genomic_DNA"/>
</dbReference>
<dbReference type="InterPro" id="IPR027417">
    <property type="entry name" value="P-loop_NTPase"/>
</dbReference>
<dbReference type="EMBL" id="LR134473">
    <property type="protein sequence ID" value="VEI02540.1"/>
    <property type="molecule type" value="Genomic_DNA"/>
</dbReference>
<dbReference type="PROSITE" id="PS50893">
    <property type="entry name" value="ABC_TRANSPORTER_2"/>
    <property type="match status" value="1"/>
</dbReference>
<evidence type="ECO:0000313" key="9">
    <source>
        <dbReference type="EMBL" id="AZZ39798.1"/>
    </source>
</evidence>
<evidence type="ECO:0000256" key="3">
    <source>
        <dbReference type="ARBA" id="ARBA00022741"/>
    </source>
</evidence>
<dbReference type="SMART" id="SM00382">
    <property type="entry name" value="AAA"/>
    <property type="match status" value="1"/>
</dbReference>
<keyword evidence="1" id="KW-0813">Transport</keyword>
<organism evidence="10 11">
    <name type="scientific">Acidipropionibacterium jensenii</name>
    <dbReference type="NCBI Taxonomy" id="1749"/>
    <lineage>
        <taxon>Bacteria</taxon>
        <taxon>Bacillati</taxon>
        <taxon>Actinomycetota</taxon>
        <taxon>Actinomycetes</taxon>
        <taxon>Propionibacteriales</taxon>
        <taxon>Propionibacteriaceae</taxon>
        <taxon>Acidipropionibacterium</taxon>
    </lineage>
</organism>
<feature type="region of interest" description="Disordered" evidence="7">
    <location>
        <begin position="1"/>
        <end position="26"/>
    </location>
</feature>
<proteinExistence type="predicted"/>
<evidence type="ECO:0000256" key="1">
    <source>
        <dbReference type="ARBA" id="ARBA00022448"/>
    </source>
</evidence>
<dbReference type="SUPFAM" id="SSF52540">
    <property type="entry name" value="P-loop containing nucleoside triphosphate hydrolases"/>
    <property type="match status" value="1"/>
</dbReference>
<accession>A0A3S5EV36</accession>
<dbReference type="OrthoDB" id="8773773at2"/>
<reference evidence="9" key="3">
    <citation type="journal article" date="2019" name="Microorganisms">
        <title>Red-Brown Pigmentation of Acidipropionibacterium jensenii Is Tied to Haemolytic Activity and cyl-Like Gene Cluster.</title>
        <authorList>
            <person name="Deptula P."/>
            <person name="Loivamaa I."/>
            <person name="Smolander O.P."/>
            <person name="Laine P."/>
            <person name="Roberts R.J."/>
            <person name="Piironen V."/>
            <person name="Paulin L."/>
            <person name="Savijoki K."/>
            <person name="Auvinen P."/>
            <person name="Varmanen P."/>
        </authorList>
    </citation>
    <scope>NUCLEOTIDE SEQUENCE</scope>
    <source>
        <strain evidence="9">JS280</strain>
    </source>
</reference>
<keyword evidence="11" id="KW-1185">Reference proteome</keyword>
<dbReference type="Proteomes" id="UP000277858">
    <property type="component" value="Chromosome"/>
</dbReference>
<dbReference type="Proteomes" id="UP000285875">
    <property type="component" value="Chromosome"/>
</dbReference>
<dbReference type="InterPro" id="IPR003439">
    <property type="entry name" value="ABC_transporter-like_ATP-bd"/>
</dbReference>
<feature type="domain" description="ABC transporter" evidence="8">
    <location>
        <begin position="31"/>
        <end position="263"/>
    </location>
</feature>